<dbReference type="EMBL" id="FCNV02000021">
    <property type="protein sequence ID" value="SAL51225.1"/>
    <property type="molecule type" value="Genomic_DNA"/>
</dbReference>
<dbReference type="InterPro" id="IPR019270">
    <property type="entry name" value="DUF2283"/>
</dbReference>
<protein>
    <submittedName>
        <fullName evidence="2">Uncharacterized protein</fullName>
    </submittedName>
</protein>
<accession>A0A658R5G3</accession>
<reference evidence="2 3" key="1">
    <citation type="submission" date="2016-01" db="EMBL/GenBank/DDBJ databases">
        <authorList>
            <person name="Peeters C."/>
        </authorList>
    </citation>
    <scope>NUCLEOTIDE SEQUENCE [LARGE SCALE GENOMIC DNA]</scope>
    <source>
        <strain evidence="2">LMG 29315</strain>
    </source>
</reference>
<feature type="region of interest" description="Disordered" evidence="1">
    <location>
        <begin position="212"/>
        <end position="235"/>
    </location>
</feature>
<dbReference type="Proteomes" id="UP000198263">
    <property type="component" value="Unassembled WGS sequence"/>
</dbReference>
<dbReference type="RefSeq" id="WP_244285769.1">
    <property type="nucleotide sequence ID" value="NZ_FCNV02000021.1"/>
</dbReference>
<keyword evidence="3" id="KW-1185">Reference proteome</keyword>
<comment type="caution">
    <text evidence="2">The sequence shown here is derived from an EMBL/GenBank/DDBJ whole genome shotgun (WGS) entry which is preliminary data.</text>
</comment>
<evidence type="ECO:0000313" key="2">
    <source>
        <dbReference type="EMBL" id="SAL51225.1"/>
    </source>
</evidence>
<dbReference type="AlphaFoldDB" id="A0A658R5G3"/>
<organism evidence="2 3">
    <name type="scientific">Caballeronia concitans</name>
    <dbReference type="NCBI Taxonomy" id="1777133"/>
    <lineage>
        <taxon>Bacteria</taxon>
        <taxon>Pseudomonadati</taxon>
        <taxon>Pseudomonadota</taxon>
        <taxon>Betaproteobacteria</taxon>
        <taxon>Burkholderiales</taxon>
        <taxon>Burkholderiaceae</taxon>
        <taxon>Caballeronia</taxon>
    </lineage>
</organism>
<proteinExistence type="predicted"/>
<sequence>MMRIDYDQNEDILHITFSDAPIVRDVSHGWNVNLGFSETGLAEITILDAKANNFWPIEDVQRRMTQEGLDDVTAGHLVPMSEARAWADSIGTDHEKATPECSPKPSVARQASNPMSTKATLAFHASEGDEPAWHLYEELGESRVVYLDLEDIGVELLACDSCSRERGARVVLRLPTKTATQLGLASIVPPDRWESVCDPNKGRHLRRRLDALRRHRGSVGPNDDPTEPIPGSEEP</sequence>
<evidence type="ECO:0000256" key="1">
    <source>
        <dbReference type="SAM" id="MobiDB-lite"/>
    </source>
</evidence>
<name>A0A658R5G3_9BURK</name>
<dbReference type="Pfam" id="PF10049">
    <property type="entry name" value="DUF2283"/>
    <property type="match status" value="1"/>
</dbReference>
<feature type="region of interest" description="Disordered" evidence="1">
    <location>
        <begin position="93"/>
        <end position="114"/>
    </location>
</feature>
<evidence type="ECO:0000313" key="3">
    <source>
        <dbReference type="Proteomes" id="UP000198263"/>
    </source>
</evidence>
<gene>
    <name evidence="2" type="ORF">AWB72_05414</name>
</gene>